<dbReference type="OMA" id="WNAQSEA"/>
<keyword evidence="2" id="KW-1185">Reference proteome</keyword>
<dbReference type="EMBL" id="LSRX01000467">
    <property type="protein sequence ID" value="OLP96417.1"/>
    <property type="molecule type" value="Genomic_DNA"/>
</dbReference>
<protein>
    <submittedName>
        <fullName evidence="1">Uncharacterized protein</fullName>
    </submittedName>
</protein>
<name>A0A1Q9DMK6_SYMMI</name>
<sequence length="908" mass="100373">MPRVQEVPTELSFTSRAGQQKLGGLYQLIEGQISNGFPVWKRVGVGEEAWIYSGPNKKWYVSCNKAVEESDFQCGRGLVSSIDEHRGLLPNMLEEHSWQYKDSRGWNKDLSIRFLLSASLAPETIYVTSPNGHQKLSGEYHHSEGQFANGYPFWKRAGYGEEAYIYSGRNGKWYVVSRTLVVEREFNCSFGGIVSSKPHAGLLPQSFAGVSRGWGIKTSEGWQQDDDIRITTEPFEQPPALLWVTSRSGAQSLSGRFELLEGMLANGHPVWKRSGAGASAWLYSGANGRWCIAGCEVANHKFRCSVAQIRSAPHFGSMPHRQSTWQLHNEDAWCEDDDIQLGTSPPSAPTDVYLSSPNAEQKKAGRYQLVQETLANGYPIWRSGQGDKTDKVLYTGRDGRWYVGSLTEVVQRSYDCTLGRVSCADPHGGVMPTQLFEEAWQYKTEEGWCLDRDIVMSEEPTEAVKQLYVASHTVHSHVSGIYSLIPGQLANDQPLWKREGSGEELWLYGGADGRWHVADRQAYAKKFVGDSGYVCSSPHGGVMPDMLPGRWHSSLNAHDLVPAPEVAVTARLPDYPQELTLLMPSGQQKLAGKYQMVSGCAANGQCIWKRVGAGEEAWLYSGNTGHWHVGGVKAHGLSFNCSVGNVASAHPHGGMLPCYETRGWKVRDAEGWKVASDARVLRGSLASAFPPVLHVVARCTASPQLGKAGVYQILWDEYLNGQPVWGRAEPGESCLLYSSCDGFWCISRQVCERHSKCCVGSLASLLPHGGSMPHLCYEGWQVKRDIGWESDHGLMVQTNPPEGPAVLHVTCELGEHVSGKYWLVEGEFRNHRHVWKRANSAEGPWISSGSDGSWFLQCSPSSAFCPRVGPVEVTSLRGDSYVTGEYLPVEGQEGSTWKLRRTQSPLPP</sequence>
<dbReference type="AlphaFoldDB" id="A0A1Q9DMK6"/>
<reference evidence="1 2" key="1">
    <citation type="submission" date="2016-02" db="EMBL/GenBank/DDBJ databases">
        <title>Genome analysis of coral dinoflagellate symbionts highlights evolutionary adaptations to a symbiotic lifestyle.</title>
        <authorList>
            <person name="Aranda M."/>
            <person name="Li Y."/>
            <person name="Liew Y.J."/>
            <person name="Baumgarten S."/>
            <person name="Simakov O."/>
            <person name="Wilson M."/>
            <person name="Piel J."/>
            <person name="Ashoor H."/>
            <person name="Bougouffa S."/>
            <person name="Bajic V.B."/>
            <person name="Ryu T."/>
            <person name="Ravasi T."/>
            <person name="Bayer T."/>
            <person name="Micklem G."/>
            <person name="Kim H."/>
            <person name="Bhak J."/>
            <person name="Lajeunesse T.C."/>
            <person name="Voolstra C.R."/>
        </authorList>
    </citation>
    <scope>NUCLEOTIDE SEQUENCE [LARGE SCALE GENOMIC DNA]</scope>
    <source>
        <strain evidence="1 2">CCMP2467</strain>
    </source>
</reference>
<dbReference type="OrthoDB" id="405937at2759"/>
<gene>
    <name evidence="1" type="ORF">AK812_SmicGene21318</name>
</gene>
<proteinExistence type="predicted"/>
<evidence type="ECO:0000313" key="1">
    <source>
        <dbReference type="EMBL" id="OLP96417.1"/>
    </source>
</evidence>
<organism evidence="1 2">
    <name type="scientific">Symbiodinium microadriaticum</name>
    <name type="common">Dinoflagellate</name>
    <name type="synonym">Zooxanthella microadriatica</name>
    <dbReference type="NCBI Taxonomy" id="2951"/>
    <lineage>
        <taxon>Eukaryota</taxon>
        <taxon>Sar</taxon>
        <taxon>Alveolata</taxon>
        <taxon>Dinophyceae</taxon>
        <taxon>Suessiales</taxon>
        <taxon>Symbiodiniaceae</taxon>
        <taxon>Symbiodinium</taxon>
    </lineage>
</organism>
<accession>A0A1Q9DMK6</accession>
<evidence type="ECO:0000313" key="2">
    <source>
        <dbReference type="Proteomes" id="UP000186817"/>
    </source>
</evidence>
<dbReference type="Proteomes" id="UP000186817">
    <property type="component" value="Unassembled WGS sequence"/>
</dbReference>
<comment type="caution">
    <text evidence="1">The sequence shown here is derived from an EMBL/GenBank/DDBJ whole genome shotgun (WGS) entry which is preliminary data.</text>
</comment>